<dbReference type="PROSITE" id="PS50853">
    <property type="entry name" value="FN3"/>
    <property type="match status" value="1"/>
</dbReference>
<keyword evidence="4" id="KW-1185">Reference proteome</keyword>
<dbReference type="SMART" id="SM00060">
    <property type="entry name" value="FN3"/>
    <property type="match status" value="2"/>
</dbReference>
<sequence length="2342" mass="257778">MKRANYNYFKQISLLLAIVLFLQPILMGLSFIVPVTKVAAEGGLKSLDLTDFAEGESKLIFPEDTTKDNVAKIENKALVLTPSEENKFGMAMTKEPLTLPEDYSFSTNFSFSVTDLKNFGADGIFYILQSESKPPLEQRSGAGAGGNVTNGLMLEFRTWVDTGHLPNYIKIWSGTEELGKIDLGIDDYFASSSSNEIPFYVWLDYDGTGKTLKLYLSKNNKNKPANPMWTGTNISLGGDAFKSHDLYGAFSAYTGWGYEKHKILSWNIDTSGLGTVANTLQIGYKESDSATSVTQDLSLPSTLGDNIQVTWKTSNPSIISAEGIVSRPTTADTIVTLTATITGQSSTVTKTFPLTVKKVPVFKGDELAYDQVGPSKVSSFSAIKTLTVLGRGFKGSEISKYDFRFKAKHVATETVYEIAPDKITIQNDNTLRIELPKEMKLGYYDLDLQHKFISGKKVTNAFEVTEDPKYKNRMFSEVVFKANNPTNQDVDEVKLKGPFEESSKGVYELADPKEVVTMNGYVMFKGSELKVDQMLGKVRGNGRLYVNGRSQNGITTTYTLHEGSFEIDAEEFRIKFNASSAYDFLKLSMPVGIQSMQFVENGLRVKGEIQSNFRLGSAKLNGKANVEGLDFTPSGVDLAAQFSMGVDLKTGPLKSSELRVGIDTKKSKFGIGASAEIRKMNKGFDLDLVIVRGQLDTVKIAVVAPIKIGTTGAQIKKIGGGISGLSSGAEAPLTLHLLGGLSDVITPKINDQYMINADDLELGLSGAHVEFKGNLAIYTIKIAEVEAKVVFNPVGYPGFTKAGFKLDARVDILGILIGTFNVQYFEGETFKGYVMSRVIVPTYVPIIGGNTLSKASLGVDDSKVRGSLEVIGVGFVATYGFSDSKVDFKVDALATLKNIGKFALGAVTGTVKAISSAATTVWNGAKTVANGVAKAASSIGNAVASGAKTVFKKLKFWSAPVYFANGESIDDPALLEALQDLSGEVNVVSISVDDPQRLLIEVSDVTSAELIHVQSVTANNGSIVPLVYDTSDPNWNAIFKADEHKVYFYVDVPDKNTTVEIASEDGSVVGETVQSYKIDSTYNMQQIQETYIVEGHEMPFTVSEESDLALVLDYITDTSNLKIIRPDGSQYKLEFDSNSGNWNASIVSTEKVVVKIPSAEVGNWKIFNSEVMEPKFFEIDENASMTDLIVKAKYSDYQLQGYNFENGQTYIQIQNSSNDIVLLKQDGTAFPLDSNQQSENWNSYYDDDTNTTHILLNVLQNEVITIGTKNDATIQFYELNPSVTNLKPLFENPNQGNKTFFEIKDPGRYLFDITDGDSTAEIIRPNGDKVIKILDDKDSNHNALYRSDEKHMYITVDVDANQVGEYIVETKSITQTVVTQVNPLPKITEFNATKANGENTFDFTWNIEHPRAGSNINLMLTTSEDQLVGPTIASGLGATGNKEVSIPRSIMSGKYYVVLETHHEDIGPRYEVLDTPIEVSWADAPKAPTDLNVLSTSNGQITLEFKDSNSADMSYYRVHQVKNGVVDYFGPNYEVEADKTKPDQKIIISGLETGKKYSLVVSAIKEVGTTGEVSLPSEVVEVNLPVPNYPKVNLSIAAPDGTKKKNFKEIVYNDVEETMTIIDKTSATVDINVDQSSTIEIYVNEQLVKTEVGTDVQYELENLVDRDYFIDVRVANEQGDQGRAYQTLYVDTQAPMLQLNHAPGDIMNSEEIQIQGQTDIGATLTVNGKTVDTDERGYFTYVHQYQGDDRSDIVEFVVTDTVGNKTEHALELLMGPGLRAERYSKYLQTLNVSAVVLSPKFNMITTEYNAGNVTQANVRIQTKAFNSNTKLRIKDGQSQVGLLDTTVPLTMGKNTIIIEVLNSNDQVVNQYSIMFNRINVEVPSSGNNPGGSQEVITVPVEAGGNGSGSGTVSTAEIVRTTTTTGAKKDEVTYTQQKAVETVQKLKEAGSDTARIVIPDAKDEVAQADIKIEKASIQAFEQGKINLEISTDNARIILPAESMKNMNEDLYFKVVPIKERAQQQQKENQVRTEEVVKKVAGNQTVNVVGRPMTIETNMTSRSVDLVLPLRDVSIPTDAAERQAFLSKLGIFIEHSDGEKVLVKGDVVTYKDGQLGLKITINKFSTFTIVEMENGWTTPETDSNGRTMVSEKPVMVDKTWTIKLSAPVKPSTVTKENVYVVDEEGNRVEVYLELSKDNRSIIVKPQSYYKPNQSYQLVISKKVQSMDGKPIKEAIQFKFQTTSYSLDVGKLNEHTEVPVNKEWTINFNSKIDIQLISKNSVIVTNKYGDQMDIDVKPISSYAFQVIPKVPYLRGESYYLFVKDIKSQQGKTLTTPTWIKFTVAE</sequence>
<dbReference type="Gene3D" id="2.60.40.10">
    <property type="entry name" value="Immunoglobulins"/>
    <property type="match status" value="1"/>
</dbReference>
<proteinExistence type="predicted"/>
<accession>A0A285RVM2</accession>
<dbReference type="InterPro" id="IPR046780">
    <property type="entry name" value="aBig_2"/>
</dbReference>
<gene>
    <name evidence="3" type="ORF">SAMN05880501_10247</name>
</gene>
<protein>
    <submittedName>
        <fullName evidence="3">Ig-like domain-containing protein</fullName>
    </submittedName>
</protein>
<dbReference type="Pfam" id="PF20578">
    <property type="entry name" value="aBig_2"/>
    <property type="match status" value="1"/>
</dbReference>
<keyword evidence="1" id="KW-0732">Signal</keyword>
<dbReference type="SUPFAM" id="SSF49265">
    <property type="entry name" value="Fibronectin type III"/>
    <property type="match status" value="1"/>
</dbReference>
<dbReference type="InterPro" id="IPR014755">
    <property type="entry name" value="Cu-Rt/internalin_Ig-like"/>
</dbReference>
<dbReference type="PANTHER" id="PTHR32401">
    <property type="entry name" value="CONCANAVALIN A-LIKE LECTIN FAMILY PROTEIN"/>
    <property type="match status" value="1"/>
</dbReference>
<evidence type="ECO:0000313" key="4">
    <source>
        <dbReference type="Proteomes" id="UP000219636"/>
    </source>
</evidence>
<evidence type="ECO:0000256" key="1">
    <source>
        <dbReference type="ARBA" id="ARBA00022729"/>
    </source>
</evidence>
<dbReference type="Gene3D" id="2.60.40.1220">
    <property type="match status" value="1"/>
</dbReference>
<dbReference type="Gene3D" id="2.60.120.200">
    <property type="match status" value="1"/>
</dbReference>
<dbReference type="EMBL" id="OBMQ01000002">
    <property type="protein sequence ID" value="SOB98562.1"/>
    <property type="molecule type" value="Genomic_DNA"/>
</dbReference>
<feature type="domain" description="Fibronectin type-III" evidence="2">
    <location>
        <begin position="1487"/>
        <end position="1587"/>
    </location>
</feature>
<evidence type="ECO:0000313" key="3">
    <source>
        <dbReference type="EMBL" id="SOB98562.1"/>
    </source>
</evidence>
<dbReference type="Proteomes" id="UP000219636">
    <property type="component" value="Unassembled WGS sequence"/>
</dbReference>
<dbReference type="InterPro" id="IPR013783">
    <property type="entry name" value="Ig-like_fold"/>
</dbReference>
<dbReference type="InterPro" id="IPR050258">
    <property type="entry name" value="Leguminous_Lectin"/>
</dbReference>
<dbReference type="InterPro" id="IPR013320">
    <property type="entry name" value="ConA-like_dom_sf"/>
</dbReference>
<dbReference type="CDD" id="cd00063">
    <property type="entry name" value="FN3"/>
    <property type="match status" value="1"/>
</dbReference>
<name>A0A285RVM2_9BACL</name>
<organism evidence="3 4">
    <name type="scientific">Ureibacillus xyleni</name>
    <dbReference type="NCBI Taxonomy" id="614648"/>
    <lineage>
        <taxon>Bacteria</taxon>
        <taxon>Bacillati</taxon>
        <taxon>Bacillota</taxon>
        <taxon>Bacilli</taxon>
        <taxon>Bacillales</taxon>
        <taxon>Caryophanaceae</taxon>
        <taxon>Ureibacillus</taxon>
    </lineage>
</organism>
<dbReference type="InterPro" id="IPR003961">
    <property type="entry name" value="FN3_dom"/>
</dbReference>
<reference evidence="4" key="1">
    <citation type="submission" date="2017-08" db="EMBL/GenBank/DDBJ databases">
        <authorList>
            <person name="Varghese N."/>
            <person name="Submissions S."/>
        </authorList>
    </citation>
    <scope>NUCLEOTIDE SEQUENCE [LARGE SCALE GENOMIC DNA]</scope>
    <source>
        <strain evidence="4">JC22</strain>
    </source>
</reference>
<dbReference type="InterPro" id="IPR032812">
    <property type="entry name" value="SbsA_Ig"/>
</dbReference>
<dbReference type="InterPro" id="IPR036116">
    <property type="entry name" value="FN3_sf"/>
</dbReference>
<dbReference type="SUPFAM" id="SSF49899">
    <property type="entry name" value="Concanavalin A-like lectins/glucanases"/>
    <property type="match status" value="1"/>
</dbReference>
<dbReference type="OrthoDB" id="2440767at2"/>
<evidence type="ECO:0000259" key="2">
    <source>
        <dbReference type="PROSITE" id="PS50853"/>
    </source>
</evidence>
<dbReference type="Pfam" id="PF13205">
    <property type="entry name" value="Big_5"/>
    <property type="match status" value="1"/>
</dbReference>
<dbReference type="PANTHER" id="PTHR32401:SF49">
    <property type="entry name" value="OS10G0129200 PROTEIN"/>
    <property type="match status" value="1"/>
</dbReference>